<evidence type="ECO:0008006" key="4">
    <source>
        <dbReference type="Google" id="ProtNLM"/>
    </source>
</evidence>
<dbReference type="AlphaFoldDB" id="A0A1B7LF18"/>
<dbReference type="OrthoDB" id="1787138at2"/>
<dbReference type="Proteomes" id="UP000078532">
    <property type="component" value="Unassembled WGS sequence"/>
</dbReference>
<evidence type="ECO:0000313" key="3">
    <source>
        <dbReference type="Proteomes" id="UP000078532"/>
    </source>
</evidence>
<dbReference type="NCBIfam" id="TIGR04086">
    <property type="entry name" value="TIGR04086_membr"/>
    <property type="match status" value="1"/>
</dbReference>
<feature type="transmembrane region" description="Helical" evidence="1">
    <location>
        <begin position="30"/>
        <end position="50"/>
    </location>
</feature>
<comment type="caution">
    <text evidence="2">The sequence shown here is derived from an EMBL/GenBank/DDBJ whole genome shotgun (WGS) entry which is preliminary data.</text>
</comment>
<keyword evidence="1" id="KW-0812">Transmembrane</keyword>
<accession>A0A1B7LF18</accession>
<dbReference type="STRING" id="1838280.A6M21_08595"/>
<sequence length="152" mass="15623">MFKRVTIVQWNRSGGCGGWPVAPGAVWRGLIWALSLTLGAFALLAFWNVVAGGTAGHFAALLTAVYLLAAALGGLAGGNAARRLGWLHGILVGALYGASLFLLALASAAVIPGLLQRLGACIVLGMVGGVAGVNLPVLRRPGRRDGLRRRGM</sequence>
<keyword evidence="3" id="KW-1185">Reference proteome</keyword>
<evidence type="ECO:0000256" key="1">
    <source>
        <dbReference type="SAM" id="Phobius"/>
    </source>
</evidence>
<dbReference type="InterPro" id="IPR023804">
    <property type="entry name" value="DUF3792_TM"/>
</dbReference>
<protein>
    <recommendedName>
        <fullName evidence="4">TIGR04086 family membrane protein</fullName>
    </recommendedName>
</protein>
<dbReference type="EMBL" id="LYVF01000137">
    <property type="protein sequence ID" value="OAT82218.1"/>
    <property type="molecule type" value="Genomic_DNA"/>
</dbReference>
<feature type="transmembrane region" description="Helical" evidence="1">
    <location>
        <begin position="90"/>
        <end position="111"/>
    </location>
</feature>
<name>A0A1B7LF18_9FIRM</name>
<gene>
    <name evidence="2" type="ORF">A6M21_08595</name>
</gene>
<feature type="transmembrane region" description="Helical" evidence="1">
    <location>
        <begin position="117"/>
        <end position="138"/>
    </location>
</feature>
<dbReference type="Pfam" id="PF12670">
    <property type="entry name" value="DUF3792"/>
    <property type="match status" value="1"/>
</dbReference>
<feature type="transmembrane region" description="Helical" evidence="1">
    <location>
        <begin position="56"/>
        <end position="78"/>
    </location>
</feature>
<dbReference type="RefSeq" id="WP_066667642.1">
    <property type="nucleotide sequence ID" value="NZ_LYVF01000137.1"/>
</dbReference>
<keyword evidence="1" id="KW-1133">Transmembrane helix</keyword>
<evidence type="ECO:0000313" key="2">
    <source>
        <dbReference type="EMBL" id="OAT82218.1"/>
    </source>
</evidence>
<keyword evidence="1" id="KW-0472">Membrane</keyword>
<reference evidence="2 3" key="1">
    <citation type="submission" date="2016-04" db="EMBL/GenBank/DDBJ databases">
        <authorList>
            <person name="Evans L.H."/>
            <person name="Alamgir A."/>
            <person name="Owens N."/>
            <person name="Weber N.D."/>
            <person name="Virtaneva K."/>
            <person name="Barbian K."/>
            <person name="Babar A."/>
            <person name="Rosenke K."/>
        </authorList>
    </citation>
    <scope>NUCLEOTIDE SEQUENCE [LARGE SCALE GENOMIC DNA]</scope>
    <source>
        <strain evidence="2 3">LMa1</strain>
    </source>
</reference>
<organism evidence="2 3">
    <name type="scientific">Desulfotomaculum copahuensis</name>
    <dbReference type="NCBI Taxonomy" id="1838280"/>
    <lineage>
        <taxon>Bacteria</taxon>
        <taxon>Bacillati</taxon>
        <taxon>Bacillota</taxon>
        <taxon>Clostridia</taxon>
        <taxon>Eubacteriales</taxon>
        <taxon>Desulfotomaculaceae</taxon>
        <taxon>Desulfotomaculum</taxon>
    </lineage>
</organism>
<proteinExistence type="predicted"/>